<proteinExistence type="predicted"/>
<sequence length="442" mass="49548">MSLSIDRLNAIFHQYETAPYPATPIDQPIQPDPSKLYQQTIATPYYLQHRRVVNPQDKVILDVGCGSGLTSLVLAIANPGARVIGVDVSPASIAMAQKRVSHLNGVQLEFQVLSAEELPRLGVEFDYINCDEVLYLLPDPVEGLQTMKVVLKPDGIIRANLHSIIQRQHFYRAQKMFELMGLFHENVGETEEALVRETMNAMPSWVDLKAKTWTPGTDGEVTNQVIRMNYLLQGDKGYTIPNLFDMLAAAGLSLIEMVNWQQWDLTPLFGSIEQMPAFIGLSLPMLSYRQQLELFELIHPIHRLLDFWCTHVETGLAAPMPFHKNLPALHSSDRVHLHPQLKTPAVRDAIRESAQHNRPIAINQCLSILGAKTITVDGNIAACLLPLWEAPQSVATIAKRWQQIRPLDPCTLKPVSDEQALKQVTDLLATLLTDLYVMVEKP</sequence>
<dbReference type="GO" id="GO:0008168">
    <property type="term" value="F:methyltransferase activity"/>
    <property type="evidence" value="ECO:0007669"/>
    <property type="project" value="TreeGrafter"/>
</dbReference>
<reference evidence="2 3" key="1">
    <citation type="submission" date="2016-11" db="EMBL/GenBank/DDBJ databases">
        <title>Draft Genome Sequences of Nine Cyanobacterial Strains from Diverse Habitats.</title>
        <authorList>
            <person name="Zhu T."/>
            <person name="Hou S."/>
            <person name="Lu X."/>
            <person name="Hess W.R."/>
        </authorList>
    </citation>
    <scope>NUCLEOTIDE SEQUENCE [LARGE SCALE GENOMIC DNA]</scope>
    <source>
        <strain evidence="2 3">5.2 s.c.1</strain>
    </source>
</reference>
<dbReference type="OrthoDB" id="9811589at2"/>
<gene>
    <name evidence="2" type="ORF">NIES1031_21390</name>
</gene>
<dbReference type="SUPFAM" id="SSF53335">
    <property type="entry name" value="S-adenosyl-L-methionine-dependent methyltransferases"/>
    <property type="match status" value="1"/>
</dbReference>
<accession>A0A1U7HDJ6</accession>
<dbReference type="InterPro" id="IPR029063">
    <property type="entry name" value="SAM-dependent_MTases_sf"/>
</dbReference>
<evidence type="ECO:0000259" key="1">
    <source>
        <dbReference type="Pfam" id="PF13847"/>
    </source>
</evidence>
<feature type="domain" description="Methyltransferase" evidence="1">
    <location>
        <begin position="57"/>
        <end position="165"/>
    </location>
</feature>
<keyword evidence="3" id="KW-1185">Reference proteome</keyword>
<organism evidence="2 3">
    <name type="scientific">Chroogloeocystis siderophila 5.2 s.c.1</name>
    <dbReference type="NCBI Taxonomy" id="247279"/>
    <lineage>
        <taxon>Bacteria</taxon>
        <taxon>Bacillati</taxon>
        <taxon>Cyanobacteriota</taxon>
        <taxon>Cyanophyceae</taxon>
        <taxon>Oscillatoriophycideae</taxon>
        <taxon>Chroococcales</taxon>
        <taxon>Chroococcaceae</taxon>
        <taxon>Chroogloeocystis</taxon>
    </lineage>
</organism>
<dbReference type="Pfam" id="PF13847">
    <property type="entry name" value="Methyltransf_31"/>
    <property type="match status" value="1"/>
</dbReference>
<dbReference type="RefSeq" id="WP_073551471.1">
    <property type="nucleotide sequence ID" value="NZ_CAWMVK010000018.1"/>
</dbReference>
<dbReference type="CDD" id="cd02440">
    <property type="entry name" value="AdoMet_MTases"/>
    <property type="match status" value="1"/>
</dbReference>
<dbReference type="PANTHER" id="PTHR43464">
    <property type="entry name" value="METHYLTRANSFERASE"/>
    <property type="match status" value="1"/>
</dbReference>
<comment type="caution">
    <text evidence="2">The sequence shown here is derived from an EMBL/GenBank/DDBJ whole genome shotgun (WGS) entry which is preliminary data.</text>
</comment>
<evidence type="ECO:0000313" key="3">
    <source>
        <dbReference type="Proteomes" id="UP000185984"/>
    </source>
</evidence>
<dbReference type="Proteomes" id="UP000185984">
    <property type="component" value="Unassembled WGS sequence"/>
</dbReference>
<dbReference type="InterPro" id="IPR025714">
    <property type="entry name" value="Methyltranfer_dom"/>
</dbReference>
<name>A0A1U7HDJ6_9CHRO</name>
<dbReference type="EMBL" id="MRCC01000025">
    <property type="protein sequence ID" value="OKH21634.1"/>
    <property type="molecule type" value="Genomic_DNA"/>
</dbReference>
<protein>
    <recommendedName>
        <fullName evidence="1">Methyltransferase domain-containing protein</fullName>
    </recommendedName>
</protein>
<evidence type="ECO:0000313" key="2">
    <source>
        <dbReference type="EMBL" id="OKH21634.1"/>
    </source>
</evidence>
<dbReference type="AlphaFoldDB" id="A0A1U7HDJ6"/>
<dbReference type="STRING" id="247279.NIES1031_21390"/>
<dbReference type="Gene3D" id="3.40.50.150">
    <property type="entry name" value="Vaccinia Virus protein VP39"/>
    <property type="match status" value="1"/>
</dbReference>